<dbReference type="AlphaFoldDB" id="A0A0A9GAD6"/>
<reference evidence="1" key="1">
    <citation type="submission" date="2014-09" db="EMBL/GenBank/DDBJ databases">
        <authorList>
            <person name="Magalhaes I.L.F."/>
            <person name="Oliveira U."/>
            <person name="Santos F.R."/>
            <person name="Vidigal T.H.D.A."/>
            <person name="Brescovit A.D."/>
            <person name="Santos A.J."/>
        </authorList>
    </citation>
    <scope>NUCLEOTIDE SEQUENCE</scope>
    <source>
        <tissue evidence="1">Shoot tissue taken approximately 20 cm above the soil surface</tissue>
    </source>
</reference>
<protein>
    <submittedName>
        <fullName evidence="1">Uncharacterized protein</fullName>
    </submittedName>
</protein>
<accession>A0A0A9GAD6</accession>
<evidence type="ECO:0000313" key="1">
    <source>
        <dbReference type="EMBL" id="JAE17603.1"/>
    </source>
</evidence>
<dbReference type="EMBL" id="GBRH01180293">
    <property type="protein sequence ID" value="JAE17603.1"/>
    <property type="molecule type" value="Transcribed_RNA"/>
</dbReference>
<reference evidence="1" key="2">
    <citation type="journal article" date="2015" name="Data Brief">
        <title>Shoot transcriptome of the giant reed, Arundo donax.</title>
        <authorList>
            <person name="Barrero R.A."/>
            <person name="Guerrero F.D."/>
            <person name="Moolhuijzen P."/>
            <person name="Goolsby J.A."/>
            <person name="Tidwell J."/>
            <person name="Bellgard S.E."/>
            <person name="Bellgard M.I."/>
        </authorList>
    </citation>
    <scope>NUCLEOTIDE SEQUENCE</scope>
    <source>
        <tissue evidence="1">Shoot tissue taken approximately 20 cm above the soil surface</tissue>
    </source>
</reference>
<organism evidence="1">
    <name type="scientific">Arundo donax</name>
    <name type="common">Giant reed</name>
    <name type="synonym">Donax arundinaceus</name>
    <dbReference type="NCBI Taxonomy" id="35708"/>
    <lineage>
        <taxon>Eukaryota</taxon>
        <taxon>Viridiplantae</taxon>
        <taxon>Streptophyta</taxon>
        <taxon>Embryophyta</taxon>
        <taxon>Tracheophyta</taxon>
        <taxon>Spermatophyta</taxon>
        <taxon>Magnoliopsida</taxon>
        <taxon>Liliopsida</taxon>
        <taxon>Poales</taxon>
        <taxon>Poaceae</taxon>
        <taxon>PACMAD clade</taxon>
        <taxon>Arundinoideae</taxon>
        <taxon>Arundineae</taxon>
        <taxon>Arundo</taxon>
    </lineage>
</organism>
<proteinExistence type="predicted"/>
<name>A0A0A9GAD6_ARUDO</name>
<sequence>MVWGLSKSSKCQNVTDRFSKFGIYKGICNNRTPLQCKWNNNKCWRNDMYMKAENINV</sequence>